<dbReference type="Proteomes" id="UP000245207">
    <property type="component" value="Unassembled WGS sequence"/>
</dbReference>
<dbReference type="STRING" id="35608.A0A2U1NEV9"/>
<comment type="caution">
    <text evidence="1">The sequence shown here is derived from an EMBL/GenBank/DDBJ whole genome shotgun (WGS) entry which is preliminary data.</text>
</comment>
<dbReference type="AlphaFoldDB" id="A0A2U1NEV9"/>
<name>A0A2U1NEV9_ARTAN</name>
<gene>
    <name evidence="1" type="ORF">CTI12_AA149310</name>
</gene>
<evidence type="ECO:0000313" key="2">
    <source>
        <dbReference type="Proteomes" id="UP000245207"/>
    </source>
</evidence>
<evidence type="ECO:0000313" key="1">
    <source>
        <dbReference type="EMBL" id="PWA72055.1"/>
    </source>
</evidence>
<keyword evidence="2" id="KW-1185">Reference proteome</keyword>
<accession>A0A2U1NEV9</accession>
<protein>
    <submittedName>
        <fullName evidence="1">Uncharacterized protein</fullName>
    </submittedName>
</protein>
<sequence>MTSSNLNVCRKFTKRLPGDFIDIILRQPLKYNVAALPSLIQPPYNDHDHHHQQTISNTNLKIISNTNQHPTTLFRTPPSQPQSATTTREFYTPRLNYVLAKGFSTVSSLDKVTLATVEWEEMEVVADVKDFIDGEFVKASMSVRAYFFDTSYMHYLFWDNIFKLEVGKVLFICQWLYFSQGLDASRSGSDNSYMVVFNYGSVVLLNVDEREVHERLEIVEAHASGSTGEIRKFYGTTSSPATRGYLLPQNTLLRLSVSWSDHCWMVHDIGFSEVLACIFQI</sequence>
<proteinExistence type="predicted"/>
<dbReference type="EMBL" id="PKPP01002972">
    <property type="protein sequence ID" value="PWA72055.1"/>
    <property type="molecule type" value="Genomic_DNA"/>
</dbReference>
<dbReference type="OrthoDB" id="18302at2759"/>
<organism evidence="1 2">
    <name type="scientific">Artemisia annua</name>
    <name type="common">Sweet wormwood</name>
    <dbReference type="NCBI Taxonomy" id="35608"/>
    <lineage>
        <taxon>Eukaryota</taxon>
        <taxon>Viridiplantae</taxon>
        <taxon>Streptophyta</taxon>
        <taxon>Embryophyta</taxon>
        <taxon>Tracheophyta</taxon>
        <taxon>Spermatophyta</taxon>
        <taxon>Magnoliopsida</taxon>
        <taxon>eudicotyledons</taxon>
        <taxon>Gunneridae</taxon>
        <taxon>Pentapetalae</taxon>
        <taxon>asterids</taxon>
        <taxon>campanulids</taxon>
        <taxon>Asterales</taxon>
        <taxon>Asteraceae</taxon>
        <taxon>Asteroideae</taxon>
        <taxon>Anthemideae</taxon>
        <taxon>Artemisiinae</taxon>
        <taxon>Artemisia</taxon>
    </lineage>
</organism>
<reference evidence="1 2" key="1">
    <citation type="journal article" date="2018" name="Mol. Plant">
        <title>The genome of Artemisia annua provides insight into the evolution of Asteraceae family and artemisinin biosynthesis.</title>
        <authorList>
            <person name="Shen Q."/>
            <person name="Zhang L."/>
            <person name="Liao Z."/>
            <person name="Wang S."/>
            <person name="Yan T."/>
            <person name="Shi P."/>
            <person name="Liu M."/>
            <person name="Fu X."/>
            <person name="Pan Q."/>
            <person name="Wang Y."/>
            <person name="Lv Z."/>
            <person name="Lu X."/>
            <person name="Zhang F."/>
            <person name="Jiang W."/>
            <person name="Ma Y."/>
            <person name="Chen M."/>
            <person name="Hao X."/>
            <person name="Li L."/>
            <person name="Tang Y."/>
            <person name="Lv G."/>
            <person name="Zhou Y."/>
            <person name="Sun X."/>
            <person name="Brodelius P.E."/>
            <person name="Rose J.K.C."/>
            <person name="Tang K."/>
        </authorList>
    </citation>
    <scope>NUCLEOTIDE SEQUENCE [LARGE SCALE GENOMIC DNA]</scope>
    <source>
        <strain evidence="2">cv. Huhao1</strain>
        <tissue evidence="1">Leaf</tissue>
    </source>
</reference>